<evidence type="ECO:0000313" key="2">
    <source>
        <dbReference type="EMBL" id="TCK06278.1"/>
    </source>
</evidence>
<reference evidence="2 3" key="1">
    <citation type="submission" date="2019-03" db="EMBL/GenBank/DDBJ databases">
        <title>Genomic Encyclopedia of Archaeal and Bacterial Type Strains, Phase II (KMG-II): from individual species to whole genera.</title>
        <authorList>
            <person name="Goeker M."/>
        </authorList>
    </citation>
    <scope>NUCLEOTIDE SEQUENCE [LARGE SCALE GENOMIC DNA]</scope>
    <source>
        <strain evidence="2 3">DSM 24425</strain>
    </source>
</reference>
<dbReference type="OrthoDB" id="5507507at2"/>
<dbReference type="PANTHER" id="PTHR37835">
    <property type="entry name" value="ALPHA-CLOSTRIPAIN"/>
    <property type="match status" value="1"/>
</dbReference>
<keyword evidence="1" id="KW-0732">Signal</keyword>
<dbReference type="AlphaFoldDB" id="A0A4R1GEB5"/>
<dbReference type="InterPro" id="IPR005077">
    <property type="entry name" value="Peptidase_C11"/>
</dbReference>
<gene>
    <name evidence="2" type="ORF">CLV27_0079</name>
</gene>
<dbReference type="RefSeq" id="WP_132524671.1">
    <property type="nucleotide sequence ID" value="NZ_SMFV01000001.1"/>
</dbReference>
<name>A0A4R1GEB5_9BACT</name>
<keyword evidence="3" id="KW-1185">Reference proteome</keyword>
<accession>A0A4R1GEB5</accession>
<evidence type="ECO:0000256" key="1">
    <source>
        <dbReference type="SAM" id="SignalP"/>
    </source>
</evidence>
<dbReference type="PANTHER" id="PTHR37835:SF1">
    <property type="entry name" value="ALPHA-CLOSTRIPAIN"/>
    <property type="match status" value="1"/>
</dbReference>
<comment type="caution">
    <text evidence="2">The sequence shown here is derived from an EMBL/GenBank/DDBJ whole genome shotgun (WGS) entry which is preliminary data.</text>
</comment>
<protein>
    <submittedName>
        <fullName evidence="2">Cysteine peptidase C11 family protein</fullName>
    </submittedName>
</protein>
<dbReference type="Gene3D" id="3.40.50.11970">
    <property type="match status" value="1"/>
</dbReference>
<dbReference type="EMBL" id="SMFV01000001">
    <property type="protein sequence ID" value="TCK06278.1"/>
    <property type="molecule type" value="Genomic_DNA"/>
</dbReference>
<organism evidence="2 3">
    <name type="scientific">Phorcysia thermohydrogeniphila</name>
    <dbReference type="NCBI Taxonomy" id="936138"/>
    <lineage>
        <taxon>Bacteria</taxon>
        <taxon>Pseudomonadati</taxon>
        <taxon>Aquificota</taxon>
        <taxon>Aquificia</taxon>
        <taxon>Desulfurobacteriales</taxon>
        <taxon>Desulfurobacteriaceae</taxon>
        <taxon>Phorcysia</taxon>
    </lineage>
</organism>
<sequence>MRKFLPLILLLLPACGGGGGSSQVTYQISGKFSASNVKGLEVCIAQTENCVTTQDDGSFSLSSTTPTPTLEFFLKGENSRLKLGSYRISENGETITPFKLSDEPAVGDALARIIHALNNDPSSESTNIDLSKVNVEELTVDGSPVALEEAPSLKELLENDKNFTLKFSYDSQEYELSYDSSKGELSLSDGSNNRIVTYKKWLVLIYINGDNNLEDAIKYDFNELNSVTYPPQVKVVTLIDYLTSHEGAIYATSELTGKLELVRETPEPDMGDPETLKNFVEEFYHKFPAQKVALILWNHGDGWRSTQSSRAASSDEWNGDILYMYELKGALEDLQENGVKIDLIGFDECLMGGLEVLVDIKDYAEAFVVSEKTEPGWGWDYELVMKKLLENLDTDAYGFGKMIVDAYREAYGNYIDSNTLAVFKKEEVETLLSAVNELANALDGNNYSLFQEARSEALDLEIDVYPMPDYVDLYSLAEKLSEKGLSLPALDTIKTTIANAYSALINTNLKGLYIYFPETENNYSTCYSYQSPAPCSPYGGETVNDYYNPFAAVSSWDEMLETYFSLVGSN</sequence>
<dbReference type="Proteomes" id="UP000295777">
    <property type="component" value="Unassembled WGS sequence"/>
</dbReference>
<evidence type="ECO:0000313" key="3">
    <source>
        <dbReference type="Proteomes" id="UP000295777"/>
    </source>
</evidence>
<feature type="chain" id="PRO_5020335125" evidence="1">
    <location>
        <begin position="17"/>
        <end position="570"/>
    </location>
</feature>
<dbReference type="Pfam" id="PF03415">
    <property type="entry name" value="Peptidase_C11"/>
    <property type="match status" value="1"/>
</dbReference>
<feature type="signal peptide" evidence="1">
    <location>
        <begin position="1"/>
        <end position="16"/>
    </location>
</feature>
<proteinExistence type="predicted"/>